<dbReference type="Proteomes" id="UP000005387">
    <property type="component" value="Unassembled WGS sequence"/>
</dbReference>
<keyword evidence="2" id="KW-0472">Membrane</keyword>
<feature type="domain" description="DUF4097" evidence="3">
    <location>
        <begin position="304"/>
        <end position="631"/>
    </location>
</feature>
<feature type="transmembrane region" description="Helical" evidence="2">
    <location>
        <begin position="175"/>
        <end position="197"/>
    </location>
</feature>
<sequence length="641" mass="68632">MTRTNQSTGRFSVIRWLAVLSACFVPGAGHLVIGRYPRGLLLMALAALDVASIVRLADAAGGKHLLLIVYLGMAIPVIYFYGVFDVLQLTGAGANDGERLEEDQERQSDASKLDRTWRQWRWGAAGLMAAGLLLLILFLMPDELRYTLDSAGNYGAPLLLLLLSCWLAWRRRGDGPFWLGRWTAAFFTLSVGGLLLADHWTGREDIALIGRWWPALFILLGFELFMLTLRRNRQERKPSADVSGVATAIVIAVTAYGVTQYAELPYRWLDQWAAERSGYGDYGEEKGFSYVKPVVSAAPTADLERIVIDNPNGKVRIERGGVDTIVVESTVWIDSGDHTEADAAAERTETVLTAGEETTIKTIAAGFGGNGQRKPRVNLVVYLPPSIADAAPSVPTAPELPAMTTSTPPSDADIHSNKPIDEETPNADEEIAVKPPLDIQVTIVSGDVNVSQLTAPINLTLSVSDGQVLASGIAGLVSAKMVNGNVQLRDIQGDVDVSARNGSIEVARASANVNASTSNGSIHLNQVQGDLEADTKNGGIKIQEANGSVKADTLNGTIEASSAMVGGDWDIVGLVGDVRLKLPVHGSYEMNGSATFGTIKVEPGLPLEVNKKTVRGTIGTGQHRVYVNANSNIVISPFAAQ</sequence>
<gene>
    <name evidence="4" type="ORF">PaecuDRAFT_1425</name>
</gene>
<reference evidence="4 5" key="1">
    <citation type="submission" date="2010-07" db="EMBL/GenBank/DDBJ databases">
        <title>The draft genome of Paenibacillus curdlanolyticus YK9.</title>
        <authorList>
            <consortium name="US DOE Joint Genome Institute (JGI-PGF)"/>
            <person name="Lucas S."/>
            <person name="Copeland A."/>
            <person name="Lapidus A."/>
            <person name="Cheng J.-F."/>
            <person name="Bruce D."/>
            <person name="Goodwin L."/>
            <person name="Pitluck S."/>
            <person name="Land M.L."/>
            <person name="Hauser L."/>
            <person name="Chang Y.-J."/>
            <person name="Jeffries C."/>
            <person name="Anderson I.J."/>
            <person name="Johnson E."/>
            <person name="Loganathan U."/>
            <person name="Mulhopadhyay B."/>
            <person name="Kyrpides N."/>
            <person name="Woyke T.J."/>
        </authorList>
    </citation>
    <scope>NUCLEOTIDE SEQUENCE [LARGE SCALE GENOMIC DNA]</scope>
    <source>
        <strain evidence="4 5">YK9</strain>
    </source>
</reference>
<dbReference type="EMBL" id="AEDD01000003">
    <property type="protein sequence ID" value="EFM11817.1"/>
    <property type="molecule type" value="Genomic_DNA"/>
</dbReference>
<protein>
    <recommendedName>
        <fullName evidence="3">DUF4097 domain-containing protein</fullName>
    </recommendedName>
</protein>
<name>E0I701_9BACL</name>
<evidence type="ECO:0000259" key="3">
    <source>
        <dbReference type="Pfam" id="PF13349"/>
    </source>
</evidence>
<keyword evidence="2" id="KW-1133">Transmembrane helix</keyword>
<feature type="transmembrane region" description="Helical" evidence="2">
    <location>
        <begin position="120"/>
        <end position="139"/>
    </location>
</feature>
<dbReference type="eggNOG" id="COG3595">
    <property type="taxonomic scope" value="Bacteria"/>
</dbReference>
<organism evidence="4 5">
    <name type="scientific">Paenibacillus curdlanolyticus YK9</name>
    <dbReference type="NCBI Taxonomy" id="717606"/>
    <lineage>
        <taxon>Bacteria</taxon>
        <taxon>Bacillati</taxon>
        <taxon>Bacillota</taxon>
        <taxon>Bacilli</taxon>
        <taxon>Bacillales</taxon>
        <taxon>Paenibacillaceae</taxon>
        <taxon>Paenibacillus</taxon>
    </lineage>
</organism>
<evidence type="ECO:0000313" key="4">
    <source>
        <dbReference type="EMBL" id="EFM11817.1"/>
    </source>
</evidence>
<feature type="compositionally biased region" description="Basic and acidic residues" evidence="1">
    <location>
        <begin position="412"/>
        <end position="421"/>
    </location>
</feature>
<evidence type="ECO:0000313" key="5">
    <source>
        <dbReference type="Proteomes" id="UP000005387"/>
    </source>
</evidence>
<dbReference type="OrthoDB" id="2640165at2"/>
<dbReference type="RefSeq" id="WP_006037436.1">
    <property type="nucleotide sequence ID" value="NZ_AEDD01000003.1"/>
</dbReference>
<keyword evidence="2" id="KW-0812">Transmembrane</keyword>
<dbReference type="STRING" id="717606.PaecuDRAFT_1425"/>
<proteinExistence type="predicted"/>
<evidence type="ECO:0000256" key="2">
    <source>
        <dbReference type="SAM" id="Phobius"/>
    </source>
</evidence>
<keyword evidence="5" id="KW-1185">Reference proteome</keyword>
<dbReference type="Pfam" id="PF13349">
    <property type="entry name" value="DUF4097"/>
    <property type="match status" value="1"/>
</dbReference>
<dbReference type="InterPro" id="IPR025164">
    <property type="entry name" value="Toastrack_DUF4097"/>
</dbReference>
<feature type="transmembrane region" description="Helical" evidence="2">
    <location>
        <begin position="209"/>
        <end position="229"/>
    </location>
</feature>
<feature type="region of interest" description="Disordered" evidence="1">
    <location>
        <begin position="404"/>
        <end position="423"/>
    </location>
</feature>
<feature type="transmembrane region" description="Helical" evidence="2">
    <location>
        <begin position="64"/>
        <end position="84"/>
    </location>
</feature>
<accession>E0I701</accession>
<dbReference type="AlphaFoldDB" id="E0I701"/>
<feature type="transmembrane region" description="Helical" evidence="2">
    <location>
        <begin position="12"/>
        <end position="33"/>
    </location>
</feature>
<feature type="transmembrane region" description="Helical" evidence="2">
    <location>
        <begin position="151"/>
        <end position="169"/>
    </location>
</feature>
<evidence type="ECO:0000256" key="1">
    <source>
        <dbReference type="SAM" id="MobiDB-lite"/>
    </source>
</evidence>